<accession>A0A6P6D914</accession>
<protein>
    <submittedName>
        <fullName evidence="3">Collagen alpha-1(I) chain</fullName>
    </submittedName>
</protein>
<gene>
    <name evidence="3" type="primary">LOC111812411</name>
</gene>
<dbReference type="OrthoDB" id="306254at2759"/>
<feature type="compositionally biased region" description="Polar residues" evidence="1">
    <location>
        <begin position="780"/>
        <end position="790"/>
    </location>
</feature>
<feature type="region of interest" description="Disordered" evidence="1">
    <location>
        <begin position="564"/>
        <end position="972"/>
    </location>
</feature>
<dbReference type="InParanoid" id="A0A6P6D914"/>
<feature type="region of interest" description="Disordered" evidence="1">
    <location>
        <begin position="26"/>
        <end position="138"/>
    </location>
</feature>
<feature type="compositionally biased region" description="Acidic residues" evidence="1">
    <location>
        <begin position="679"/>
        <end position="688"/>
    </location>
</feature>
<feature type="compositionally biased region" description="Polar residues" evidence="1">
    <location>
        <begin position="942"/>
        <end position="966"/>
    </location>
</feature>
<feature type="compositionally biased region" description="Polar residues" evidence="1">
    <location>
        <begin position="439"/>
        <end position="450"/>
    </location>
</feature>
<reference evidence="3" key="1">
    <citation type="submission" date="2025-08" db="UniProtKB">
        <authorList>
            <consortium name="RefSeq"/>
        </authorList>
    </citation>
    <scope>IDENTIFICATION</scope>
</reference>
<dbReference type="GeneID" id="111812411"/>
<proteinExistence type="predicted"/>
<feature type="compositionally biased region" description="Basic and acidic residues" evidence="1">
    <location>
        <begin position="466"/>
        <end position="476"/>
    </location>
</feature>
<evidence type="ECO:0000256" key="1">
    <source>
        <dbReference type="SAM" id="MobiDB-lite"/>
    </source>
</evidence>
<feature type="compositionally biased region" description="Low complexity" evidence="1">
    <location>
        <begin position="118"/>
        <end position="130"/>
    </location>
</feature>
<sequence>MALDRLLFTHQLQQLMEKCEACGRLGMASKPEQPQVPEGPAPTTPTQSPKQARSRRGQGPGSPTAMGRDVTRCSWDPEGGQASVDGKPASAGLTTPDPAPVQLHLARLCPADSPNPQGSAAGTGSAKPGAAAGGAAVGPSLAASEHSLRAEGLRAQHWGPLLRLRETTALEEEARQEHQRGCLGHPGPQATGAALVEKTRQALSRLEEARREIRGLRNLHGSVCLGRQQLLQQQEAIAQRPLPPLPQSPGTQVKAAWEGASETGLQLEGAPCPPTLCRPGNPTGPQAQRGSASAVGTCLASEQWEETPKTPAGAPSHQQLPRPASGEATAKASSPPEEGGSCVDQEPCNPHVGHLHSHSLEPGQLLSSACPTLQAEGDTPAAQLAVQAAPEPPAGDSKTQAGAHRAEKRPAAPRDGPAHDCQGQHLQRPGADGPHGPQEASQTAEESTCQAGLCVTESPMGEPLEVESRSPSEQRTETCQQDSSIPLAASPAPVALKKEAHPTQPRPATPVHPGSELATGLSWKSSGSLASPPLSSADSGSGLSCSSLQEFRKATAILVQLSDSSLSLSSPEAEGSVGTGPSWSEELSAHGDFGPPASWGLRQGDPQPGSVSGGSGPVTQQRLECGQAAPSLGAPGEAASAENSIPKRSSLQAEWPPPPQDASSPRSGSELSDASSQIWDEDIGEDLPEPGRGAQPCSGSALPPGCSSWERSMALTTSGPGQGQAPSGASWSLGGGSNTGSPKQVSSEATSTGDVGLSLSFPPGTSASERARCWERPQGLSLSSGRSPPQASARPEVPCGLASPVAKGQAAGRAGHGTPQGPEQAGPPHGAGFQVEIPPPVHKEWHYGSGTLPGALSWDARLLPPPPPPHTDSDEDEAQPCPDDFPSPPQEAMAPQDSLEEDTSITEDLSLSEEALRQAPSLGPQELGLCLKAPWPCRDPDSQQAGSGSTIETQASGGQWSEQVTWPESPLGVGVGSVHGGLPRAPAQPLLPSRVACAAGEGLPRLLGASDPSVVSVGLCALTEAPGQCVRPQEGLRRFASALRQGGSGTPASPSPGPVPLVARGQAGSPGHTGEEGAEGLACWAEDSLGKELRPGKQSATGHGPLGTCSNLMGTERDGAVVLVSTQLTQRILLDSMAALAPGGSP</sequence>
<feature type="compositionally biased region" description="Low complexity" evidence="1">
    <location>
        <begin position="525"/>
        <end position="545"/>
    </location>
</feature>
<feature type="compositionally biased region" description="Polar residues" evidence="1">
    <location>
        <begin position="714"/>
        <end position="730"/>
    </location>
</feature>
<keyword evidence="3" id="KW-0176">Collagen</keyword>
<feature type="compositionally biased region" description="Polar residues" evidence="1">
    <location>
        <begin position="661"/>
        <end position="678"/>
    </location>
</feature>
<evidence type="ECO:0000313" key="3">
    <source>
        <dbReference type="RefSeq" id="XP_023556138.1"/>
    </source>
</evidence>
<dbReference type="AlphaFoldDB" id="A0A6P6D914"/>
<dbReference type="Proteomes" id="UP000515203">
    <property type="component" value="Unplaced"/>
</dbReference>
<dbReference type="RefSeq" id="XP_023556138.1">
    <property type="nucleotide sequence ID" value="XM_023700370.1"/>
</dbReference>
<keyword evidence="2" id="KW-1185">Reference proteome</keyword>
<feature type="compositionally biased region" description="Basic and acidic residues" evidence="1">
    <location>
        <begin position="404"/>
        <end position="418"/>
    </location>
</feature>
<dbReference type="GO" id="GO:0005581">
    <property type="term" value="C:collagen trimer"/>
    <property type="evidence" value="ECO:0007669"/>
    <property type="project" value="UniProtKB-KW"/>
</dbReference>
<evidence type="ECO:0000313" key="2">
    <source>
        <dbReference type="Proteomes" id="UP000515203"/>
    </source>
</evidence>
<feature type="compositionally biased region" description="Polar residues" evidence="1">
    <location>
        <begin position="641"/>
        <end position="652"/>
    </location>
</feature>
<feature type="region of interest" description="Disordered" evidence="1">
    <location>
        <begin position="269"/>
        <end position="348"/>
    </location>
</feature>
<feature type="compositionally biased region" description="Polar residues" evidence="1">
    <location>
        <begin position="739"/>
        <end position="753"/>
    </location>
</feature>
<organism evidence="2 3">
    <name type="scientific">Octodon degus</name>
    <name type="common">Degu</name>
    <name type="synonym">Sciurus degus</name>
    <dbReference type="NCBI Taxonomy" id="10160"/>
    <lineage>
        <taxon>Eukaryota</taxon>
        <taxon>Metazoa</taxon>
        <taxon>Chordata</taxon>
        <taxon>Craniata</taxon>
        <taxon>Vertebrata</taxon>
        <taxon>Euteleostomi</taxon>
        <taxon>Mammalia</taxon>
        <taxon>Eutheria</taxon>
        <taxon>Euarchontoglires</taxon>
        <taxon>Glires</taxon>
        <taxon>Rodentia</taxon>
        <taxon>Hystricomorpha</taxon>
        <taxon>Octodontidae</taxon>
        <taxon>Octodon</taxon>
    </lineage>
</organism>
<feature type="region of interest" description="Disordered" evidence="1">
    <location>
        <begin position="386"/>
        <end position="545"/>
    </location>
</feature>
<name>A0A6P6D914_OCTDE</name>